<dbReference type="RefSeq" id="WP_317081244.1">
    <property type="nucleotide sequence ID" value="NZ_JASVDY010000001.1"/>
</dbReference>
<reference evidence="1 2" key="1">
    <citation type="submission" date="2023-06" db="EMBL/GenBank/DDBJ databases">
        <title>Genomic Analysis of Acinetobacter Strains Recovered from South Australian Aquatic Samples provides Insights into the Circulation of Antibiotic Resistance determinants in the Environment.</title>
        <authorList>
            <person name="Tobin L."/>
            <person name="Jarocki V.M."/>
            <person name="Kenyon J."/>
            <person name="Drigo B."/>
            <person name="Donner E."/>
            <person name="Djordjevic S.P."/>
            <person name="Hamidian M."/>
        </authorList>
    </citation>
    <scope>NUCLEOTIDE SEQUENCE [LARGE SCALE GENOMIC DNA]</scope>
    <source>
        <strain evidence="1 2">SAAc652</strain>
    </source>
</reference>
<organism evidence="1 2">
    <name type="scientific">Acinetobacter chinensis</name>
    <dbReference type="NCBI Taxonomy" id="2004650"/>
    <lineage>
        <taxon>Bacteria</taxon>
        <taxon>Pseudomonadati</taxon>
        <taxon>Pseudomonadota</taxon>
        <taxon>Gammaproteobacteria</taxon>
        <taxon>Moraxellales</taxon>
        <taxon>Moraxellaceae</taxon>
        <taxon>Acinetobacter</taxon>
    </lineage>
</organism>
<sequence length="557" mass="59843">MTQSWNSHGLRKSVLATLIGLAVAQSGHALKPMSDESLSETTGEGIALLPEDFKMVFQGANDVSKGSSYALGLADPSSYDTGFIRIIPTGENYDALTSASKADLDKRRTKADIFIYGLALSKSNDDLNQRYSNTGFNWGTTANPWLFRAGTQKTQQFNSAEGDVGYLALEAPLATVAKDESDNVIKQGFWLDAFSRSWGSANTLNPITGAPIASPVSGDPTNDTNLDKNQRIRLQYVANGLSLNGTQLRLFQTMGSNNADYNKTLGMAAILRINTNDDPSGLIYEDTEANRKLLGQKGIRIGTAAKDDQSDGTYSTPALDGSKAPLFHATEGVYLYSPNVNLVLGNMYQPYILSSEGNNIALEVTRIPNVPAIYKQIYTFYQDAEATYTKDTAGAFYRGVSSGYMDAANFSSLSSKYSKDKATGVYKADVNGTYFKDNNGFYYELVMEGTTPQKYKISNQASLDALKAQYKGSTCNVGSCGTAVNVGGVNYQGNNATHSSISVGTVTLDTTRNLLKPKANVDSTGVVFRGPTGNVNLGSAAIDGVLIQHLKFKTTGL</sequence>
<protein>
    <recommendedName>
        <fullName evidence="3">DUF839 domain-containing protein</fullName>
    </recommendedName>
</protein>
<comment type="caution">
    <text evidence="1">The sequence shown here is derived from an EMBL/GenBank/DDBJ whole genome shotgun (WGS) entry which is preliminary data.</text>
</comment>
<evidence type="ECO:0000313" key="1">
    <source>
        <dbReference type="EMBL" id="MDV2467575.1"/>
    </source>
</evidence>
<dbReference type="EMBL" id="JASVDY010000001">
    <property type="protein sequence ID" value="MDV2467575.1"/>
    <property type="molecule type" value="Genomic_DNA"/>
</dbReference>
<dbReference type="Proteomes" id="UP001278188">
    <property type="component" value="Unassembled WGS sequence"/>
</dbReference>
<evidence type="ECO:0000313" key="2">
    <source>
        <dbReference type="Proteomes" id="UP001278188"/>
    </source>
</evidence>
<evidence type="ECO:0008006" key="3">
    <source>
        <dbReference type="Google" id="ProtNLM"/>
    </source>
</evidence>
<gene>
    <name evidence="1" type="ORF">QR674_01040</name>
</gene>
<proteinExistence type="predicted"/>
<keyword evidence="2" id="KW-1185">Reference proteome</keyword>
<accession>A0ABU3WAZ9</accession>
<name>A0ABU3WAZ9_9GAMM</name>